<evidence type="ECO:0000313" key="2">
    <source>
        <dbReference type="Proteomes" id="UP000184268"/>
    </source>
</evidence>
<accession>A0A1M5YCI5</accession>
<keyword evidence="2" id="KW-1185">Reference proteome</keyword>
<dbReference type="PROSITE" id="PS51257">
    <property type="entry name" value="PROKAR_LIPOPROTEIN"/>
    <property type="match status" value="1"/>
</dbReference>
<proteinExistence type="predicted"/>
<dbReference type="Proteomes" id="UP000184268">
    <property type="component" value="Unassembled WGS sequence"/>
</dbReference>
<dbReference type="AlphaFoldDB" id="A0A1M5YCI5"/>
<dbReference type="RefSeq" id="WP_067663828.1">
    <property type="nucleotide sequence ID" value="NZ_FQXG01000007.1"/>
</dbReference>
<evidence type="ECO:0008006" key="3">
    <source>
        <dbReference type="Google" id="ProtNLM"/>
    </source>
</evidence>
<sequence>MRLALTLFSLLLGLTGCGDGGDVPVDTQPNSVQRSAQVTLFNFTEAPTPTDAAQVVDVDALVGIEAVQSLASGLGHLFGAGAPLSWSQLYVGTAVPAPESVGVSYQLLDSNSRASLAQLQSQLEHQVDYWLFASGVVQSNVTLTQFEVSQAEPHEGEVTLQLFQGDGRHEQRRLDLYIDRQLRFANQPWNSLSELLALPEAEANGQVDILVAGDTPNFDSPEGHLWHTNALGLDEGGRYLLATVNDERGTLTLLIHQY</sequence>
<dbReference type="STRING" id="299255.SAMN02745129_4068"/>
<gene>
    <name evidence="1" type="ORF">SAMN02745129_4068</name>
</gene>
<organism evidence="1 2">
    <name type="scientific">Ferrimonas marina</name>
    <dbReference type="NCBI Taxonomy" id="299255"/>
    <lineage>
        <taxon>Bacteria</taxon>
        <taxon>Pseudomonadati</taxon>
        <taxon>Pseudomonadota</taxon>
        <taxon>Gammaproteobacteria</taxon>
        <taxon>Alteromonadales</taxon>
        <taxon>Ferrimonadaceae</taxon>
        <taxon>Ferrimonas</taxon>
    </lineage>
</organism>
<dbReference type="EMBL" id="FQXG01000007">
    <property type="protein sequence ID" value="SHI09594.1"/>
    <property type="molecule type" value="Genomic_DNA"/>
</dbReference>
<reference evidence="1 2" key="1">
    <citation type="submission" date="2016-11" db="EMBL/GenBank/DDBJ databases">
        <authorList>
            <person name="Jaros S."/>
            <person name="Januszkiewicz K."/>
            <person name="Wedrychowicz H."/>
        </authorList>
    </citation>
    <scope>NUCLEOTIDE SEQUENCE [LARGE SCALE GENOMIC DNA]</scope>
    <source>
        <strain evidence="1 2">DSM 16917</strain>
    </source>
</reference>
<name>A0A1M5YCI5_9GAMM</name>
<protein>
    <recommendedName>
        <fullName evidence="3">Lipoprotein</fullName>
    </recommendedName>
</protein>
<evidence type="ECO:0000313" key="1">
    <source>
        <dbReference type="EMBL" id="SHI09594.1"/>
    </source>
</evidence>